<protein>
    <submittedName>
        <fullName evidence="1">Uncharacterized protein</fullName>
    </submittedName>
</protein>
<sequence length="90" mass="10746">MIIGHGFSKFFFWKFETFHQIPLARLPLFSHTHKFETIIFKRKNAWSIDRITVYFFHIFNSNAHLKCRTKFKAFNEGQYSKHNSDACGVS</sequence>
<proteinExistence type="predicted"/>
<dbReference type="AlphaFoldDB" id="A0A3M7SJK7"/>
<evidence type="ECO:0000313" key="2">
    <source>
        <dbReference type="Proteomes" id="UP000276133"/>
    </source>
</evidence>
<dbReference type="EMBL" id="REGN01001266">
    <property type="protein sequence ID" value="RNA35963.1"/>
    <property type="molecule type" value="Genomic_DNA"/>
</dbReference>
<evidence type="ECO:0000313" key="1">
    <source>
        <dbReference type="EMBL" id="RNA35963.1"/>
    </source>
</evidence>
<accession>A0A3M7SJK7</accession>
<name>A0A3M7SJK7_BRAPC</name>
<organism evidence="1 2">
    <name type="scientific">Brachionus plicatilis</name>
    <name type="common">Marine rotifer</name>
    <name type="synonym">Brachionus muelleri</name>
    <dbReference type="NCBI Taxonomy" id="10195"/>
    <lineage>
        <taxon>Eukaryota</taxon>
        <taxon>Metazoa</taxon>
        <taxon>Spiralia</taxon>
        <taxon>Gnathifera</taxon>
        <taxon>Rotifera</taxon>
        <taxon>Eurotatoria</taxon>
        <taxon>Monogononta</taxon>
        <taxon>Pseudotrocha</taxon>
        <taxon>Ploima</taxon>
        <taxon>Brachionidae</taxon>
        <taxon>Brachionus</taxon>
    </lineage>
</organism>
<gene>
    <name evidence="1" type="ORF">BpHYR1_014427</name>
</gene>
<reference evidence="1 2" key="1">
    <citation type="journal article" date="2018" name="Sci. Rep.">
        <title>Genomic signatures of local adaptation to the degree of environmental predictability in rotifers.</title>
        <authorList>
            <person name="Franch-Gras L."/>
            <person name="Hahn C."/>
            <person name="Garcia-Roger E.M."/>
            <person name="Carmona M.J."/>
            <person name="Serra M."/>
            <person name="Gomez A."/>
        </authorList>
    </citation>
    <scope>NUCLEOTIDE SEQUENCE [LARGE SCALE GENOMIC DNA]</scope>
    <source>
        <strain evidence="1">HYR1</strain>
    </source>
</reference>
<comment type="caution">
    <text evidence="1">The sequence shown here is derived from an EMBL/GenBank/DDBJ whole genome shotgun (WGS) entry which is preliminary data.</text>
</comment>
<dbReference type="Proteomes" id="UP000276133">
    <property type="component" value="Unassembled WGS sequence"/>
</dbReference>
<keyword evidence="2" id="KW-1185">Reference proteome</keyword>